<dbReference type="AlphaFoldDB" id="A0A803MT74"/>
<comment type="catalytic activity">
    <reaction evidence="4">
        <text>L-threonyl-[protein] + ATP = O-phospho-L-threonyl-[protein] + ADP + H(+)</text>
        <dbReference type="Rhea" id="RHEA:46608"/>
        <dbReference type="Rhea" id="RHEA-COMP:11060"/>
        <dbReference type="Rhea" id="RHEA-COMP:11605"/>
        <dbReference type="ChEBI" id="CHEBI:15378"/>
        <dbReference type="ChEBI" id="CHEBI:30013"/>
        <dbReference type="ChEBI" id="CHEBI:30616"/>
        <dbReference type="ChEBI" id="CHEBI:61977"/>
        <dbReference type="ChEBI" id="CHEBI:456216"/>
        <dbReference type="EC" id="2.7.11.1"/>
    </reaction>
</comment>
<accession>A0A803MT74</accession>
<dbReference type="EnsemblPlants" id="AUR62034865-RA">
    <property type="protein sequence ID" value="AUR62034865-RA:cds"/>
    <property type="gene ID" value="AUR62034865"/>
</dbReference>
<evidence type="ECO:0000256" key="1">
    <source>
        <dbReference type="ARBA" id="ARBA00012513"/>
    </source>
</evidence>
<evidence type="ECO:0000256" key="3">
    <source>
        <dbReference type="ARBA" id="ARBA00022777"/>
    </source>
</evidence>
<dbReference type="GO" id="GO:0005524">
    <property type="term" value="F:ATP binding"/>
    <property type="evidence" value="ECO:0007669"/>
    <property type="project" value="InterPro"/>
</dbReference>
<dbReference type="InterPro" id="IPR000719">
    <property type="entry name" value="Prot_kinase_dom"/>
</dbReference>
<keyword evidence="3" id="KW-0418">Kinase</keyword>
<sequence length="570" mass="65077">MAALSSSGSSQKDEYSIEEVSPEGRYVRYHKIIARSGTRTVYSGFDKFTGKEVAWCKTTELSDKFNRISSHPTFPEDNIMKLYHSWTPDDTLEARNTITEHFSSGNLREYISKHTLDDSNTAIKNWCRQILSALHHLHTKHNIPVVHRDLKLENIFVNGNVGRVKLGYFGFALHLDDEKRYTGYDGIPETLSPDILSKADYFEETDIFSFGMSLLQILSKEVLYSECENREFVFYKIKKCKPPAVLYSVKDSKITQFIIKCLRHRSDRPKANNLLENSFLADEDVPVTSTAAGISAATGGSSSDSRIVESDSSRPQEIYASNRKHVWYDGKSKYSTQKVYKGFDNVAGIEIAWTKTELTENLLQNKEILEMLCAEAGLMKLLDHKNVVNCYDSWIDYEAKTINMITEYFPSGNLLQYLRNHTISGHNAIQNWSKQILKGIAYLHSQTPRIVHRDIVCEHIYVNGETGDVKIGGFGFACFLDERLCNQRWVGSRYKSVEFAVGCYNELVDIYSFGTCVLEMVWANKSSVKETMELHRQVRLGGLDFVEIQKVAEDDAEVHQFTQRCLLAFD</sequence>
<dbReference type="Pfam" id="PF00069">
    <property type="entry name" value="Pkinase"/>
    <property type="match status" value="2"/>
</dbReference>
<dbReference type="PROSITE" id="PS50011">
    <property type="entry name" value="PROTEIN_KINASE_DOM"/>
    <property type="match status" value="2"/>
</dbReference>
<evidence type="ECO:0000256" key="4">
    <source>
        <dbReference type="ARBA" id="ARBA00047899"/>
    </source>
</evidence>
<keyword evidence="9" id="KW-1185">Reference proteome</keyword>
<feature type="domain" description="Protein kinase" evidence="7">
    <location>
        <begin position="15"/>
        <end position="280"/>
    </location>
</feature>
<dbReference type="SUPFAM" id="SSF56112">
    <property type="entry name" value="Protein kinase-like (PK-like)"/>
    <property type="match status" value="2"/>
</dbReference>
<evidence type="ECO:0000256" key="5">
    <source>
        <dbReference type="ARBA" id="ARBA00048679"/>
    </source>
</evidence>
<dbReference type="InterPro" id="IPR008271">
    <property type="entry name" value="Ser/Thr_kinase_AS"/>
</dbReference>
<feature type="region of interest" description="Disordered" evidence="6">
    <location>
        <begin position="294"/>
        <end position="314"/>
    </location>
</feature>
<reference evidence="8" key="1">
    <citation type="journal article" date="2017" name="Nature">
        <title>The genome of Chenopodium quinoa.</title>
        <authorList>
            <person name="Jarvis D.E."/>
            <person name="Ho Y.S."/>
            <person name="Lightfoot D.J."/>
            <person name="Schmoeckel S.M."/>
            <person name="Li B."/>
            <person name="Borm T.J.A."/>
            <person name="Ohyanagi H."/>
            <person name="Mineta K."/>
            <person name="Michell C.T."/>
            <person name="Saber N."/>
            <person name="Kharbatia N.M."/>
            <person name="Rupper R.R."/>
            <person name="Sharp A.R."/>
            <person name="Dally N."/>
            <person name="Boughton B.A."/>
            <person name="Woo Y.H."/>
            <person name="Gao G."/>
            <person name="Schijlen E.G.W.M."/>
            <person name="Guo X."/>
            <person name="Momin A.A."/>
            <person name="Negrao S."/>
            <person name="Al-Babili S."/>
            <person name="Gehring C."/>
            <person name="Roessner U."/>
            <person name="Jung C."/>
            <person name="Murphy K."/>
            <person name="Arold S.T."/>
            <person name="Gojobori T."/>
            <person name="van der Linden C.G."/>
            <person name="van Loo E.N."/>
            <person name="Jellen E.N."/>
            <person name="Maughan P.J."/>
            <person name="Tester M."/>
        </authorList>
    </citation>
    <scope>NUCLEOTIDE SEQUENCE [LARGE SCALE GENOMIC DNA]</scope>
    <source>
        <strain evidence="8">cv. PI 614886</strain>
    </source>
</reference>
<dbReference type="PANTHER" id="PTHR13902">
    <property type="entry name" value="SERINE/THREONINE-PROTEIN KINASE WNK WITH NO LYSINE -RELATED"/>
    <property type="match status" value="1"/>
</dbReference>
<evidence type="ECO:0000313" key="9">
    <source>
        <dbReference type="Proteomes" id="UP000596660"/>
    </source>
</evidence>
<evidence type="ECO:0000256" key="6">
    <source>
        <dbReference type="SAM" id="MobiDB-lite"/>
    </source>
</evidence>
<keyword evidence="2" id="KW-0723">Serine/threonine-protein kinase</keyword>
<evidence type="ECO:0000256" key="2">
    <source>
        <dbReference type="ARBA" id="ARBA00022527"/>
    </source>
</evidence>
<feature type="domain" description="Protein kinase" evidence="7">
    <location>
        <begin position="325"/>
        <end position="570"/>
    </location>
</feature>
<dbReference type="GO" id="GO:0004674">
    <property type="term" value="F:protein serine/threonine kinase activity"/>
    <property type="evidence" value="ECO:0007669"/>
    <property type="project" value="UniProtKB-KW"/>
</dbReference>
<feature type="compositionally biased region" description="Low complexity" evidence="6">
    <location>
        <begin position="294"/>
        <end position="305"/>
    </location>
</feature>
<dbReference type="InterPro" id="IPR011009">
    <property type="entry name" value="Kinase-like_dom_sf"/>
</dbReference>
<dbReference type="Proteomes" id="UP000596660">
    <property type="component" value="Unplaced"/>
</dbReference>
<proteinExistence type="predicted"/>
<dbReference type="Gene3D" id="3.30.200.20">
    <property type="entry name" value="Phosphorylase Kinase, domain 1"/>
    <property type="match status" value="2"/>
</dbReference>
<name>A0A803MT74_CHEQI</name>
<keyword evidence="3" id="KW-0808">Transferase</keyword>
<organism evidence="8 9">
    <name type="scientific">Chenopodium quinoa</name>
    <name type="common">Quinoa</name>
    <dbReference type="NCBI Taxonomy" id="63459"/>
    <lineage>
        <taxon>Eukaryota</taxon>
        <taxon>Viridiplantae</taxon>
        <taxon>Streptophyta</taxon>
        <taxon>Embryophyta</taxon>
        <taxon>Tracheophyta</taxon>
        <taxon>Spermatophyta</taxon>
        <taxon>Magnoliopsida</taxon>
        <taxon>eudicotyledons</taxon>
        <taxon>Gunneridae</taxon>
        <taxon>Pentapetalae</taxon>
        <taxon>Caryophyllales</taxon>
        <taxon>Chenopodiaceae</taxon>
        <taxon>Chenopodioideae</taxon>
        <taxon>Atripliceae</taxon>
        <taxon>Chenopodium</taxon>
    </lineage>
</organism>
<dbReference type="InterPro" id="IPR050588">
    <property type="entry name" value="WNK_Ser-Thr_kinase"/>
</dbReference>
<evidence type="ECO:0000259" key="7">
    <source>
        <dbReference type="PROSITE" id="PS50011"/>
    </source>
</evidence>
<comment type="catalytic activity">
    <reaction evidence="5">
        <text>L-seryl-[protein] + ATP = O-phospho-L-seryl-[protein] + ADP + H(+)</text>
        <dbReference type="Rhea" id="RHEA:17989"/>
        <dbReference type="Rhea" id="RHEA-COMP:9863"/>
        <dbReference type="Rhea" id="RHEA-COMP:11604"/>
        <dbReference type="ChEBI" id="CHEBI:15378"/>
        <dbReference type="ChEBI" id="CHEBI:29999"/>
        <dbReference type="ChEBI" id="CHEBI:30616"/>
        <dbReference type="ChEBI" id="CHEBI:83421"/>
        <dbReference type="ChEBI" id="CHEBI:456216"/>
        <dbReference type="EC" id="2.7.11.1"/>
    </reaction>
</comment>
<dbReference type="Gramene" id="AUR62034865-RA">
    <property type="protein sequence ID" value="AUR62034865-RA:cds"/>
    <property type="gene ID" value="AUR62034865"/>
</dbReference>
<evidence type="ECO:0000313" key="8">
    <source>
        <dbReference type="EnsemblPlants" id="AUR62034865-RA:cds"/>
    </source>
</evidence>
<reference evidence="8" key="2">
    <citation type="submission" date="2021-03" db="UniProtKB">
        <authorList>
            <consortium name="EnsemblPlants"/>
        </authorList>
    </citation>
    <scope>IDENTIFICATION</scope>
</reference>
<dbReference type="PROSITE" id="PS00108">
    <property type="entry name" value="PROTEIN_KINASE_ST"/>
    <property type="match status" value="1"/>
</dbReference>
<dbReference type="EC" id="2.7.11.1" evidence="1"/>
<dbReference type="Gene3D" id="1.10.510.10">
    <property type="entry name" value="Transferase(Phosphotransferase) domain 1"/>
    <property type="match status" value="2"/>
</dbReference>
<dbReference type="SMART" id="SM00220">
    <property type="entry name" value="S_TKc"/>
    <property type="match status" value="2"/>
</dbReference>
<protein>
    <recommendedName>
        <fullName evidence="1">non-specific serine/threonine protein kinase</fullName>
        <ecNumber evidence="1">2.7.11.1</ecNumber>
    </recommendedName>
</protein>